<protein>
    <submittedName>
        <fullName evidence="1">Uncharacterized protein</fullName>
    </submittedName>
</protein>
<dbReference type="EMBL" id="JARFID010000953">
    <property type="protein sequence ID" value="MDE8698263.1"/>
    <property type="molecule type" value="Genomic_DNA"/>
</dbReference>
<dbReference type="InterPro" id="IPR011051">
    <property type="entry name" value="RmlC_Cupin_sf"/>
</dbReference>
<dbReference type="InterPro" id="IPR014710">
    <property type="entry name" value="RmlC-like_jellyroll"/>
</dbReference>
<evidence type="ECO:0000313" key="1">
    <source>
        <dbReference type="EMBL" id="MDE8698263.1"/>
    </source>
</evidence>
<accession>A0AAW6MCR5</accession>
<organism evidence="1 2">
    <name type="scientific">Bacteroides cellulosilyticus</name>
    <dbReference type="NCBI Taxonomy" id="246787"/>
    <lineage>
        <taxon>Bacteria</taxon>
        <taxon>Pseudomonadati</taxon>
        <taxon>Bacteroidota</taxon>
        <taxon>Bacteroidia</taxon>
        <taxon>Bacteroidales</taxon>
        <taxon>Bacteroidaceae</taxon>
        <taxon>Bacteroides</taxon>
    </lineage>
</organism>
<proteinExistence type="predicted"/>
<dbReference type="AlphaFoldDB" id="A0AAW6MCR5"/>
<dbReference type="Proteomes" id="UP001221924">
    <property type="component" value="Unassembled WGS sequence"/>
</dbReference>
<evidence type="ECO:0000313" key="2">
    <source>
        <dbReference type="Proteomes" id="UP001221924"/>
    </source>
</evidence>
<name>A0AAW6MCR5_9BACE</name>
<comment type="caution">
    <text evidence="1">The sequence shown here is derived from an EMBL/GenBank/DDBJ whole genome shotgun (WGS) entry which is preliminary data.</text>
</comment>
<dbReference type="SUPFAM" id="SSF51182">
    <property type="entry name" value="RmlC-like cupins"/>
    <property type="match status" value="1"/>
</dbReference>
<dbReference type="Gene3D" id="2.60.120.10">
    <property type="entry name" value="Jelly Rolls"/>
    <property type="match status" value="1"/>
</dbReference>
<sequence>AKCPQHKKADYDKTSFHACPPFRVVPFFDPAPWGGQWMKEVCGLNPEKENYGWCFDCVPEENSLYLTPV</sequence>
<reference evidence="1" key="1">
    <citation type="submission" date="2023-03" db="EMBL/GenBank/DDBJ databases">
        <title>DFI Biobank Strains.</title>
        <authorList>
            <person name="Mostad J."/>
            <person name="Paddock L."/>
            <person name="Medina S."/>
            <person name="Waligurski E."/>
            <person name="Barat B."/>
            <person name="Smith R."/>
            <person name="Burgo V."/>
            <person name="Metcalfe C."/>
            <person name="Woodson C."/>
            <person name="Sundararajan A."/>
            <person name="Ramaswamy R."/>
            <person name="Lin H."/>
            <person name="Pamer E.G."/>
        </authorList>
    </citation>
    <scope>NUCLEOTIDE SEQUENCE</scope>
    <source>
        <strain evidence="1">DFI.9.5</strain>
    </source>
</reference>
<feature type="non-terminal residue" evidence="1">
    <location>
        <position position="1"/>
    </location>
</feature>
<gene>
    <name evidence="1" type="ORF">PZH42_30435</name>
</gene>